<comment type="caution">
    <text evidence="4">The sequence shown here is derived from an EMBL/GenBank/DDBJ whole genome shotgun (WGS) entry which is preliminary data.</text>
</comment>
<dbReference type="InterPro" id="IPR016040">
    <property type="entry name" value="NAD(P)-bd_dom"/>
</dbReference>
<dbReference type="EMBL" id="CAKKNE010000005">
    <property type="protein sequence ID" value="CAH0376596.1"/>
    <property type="molecule type" value="Genomic_DNA"/>
</dbReference>
<feature type="domain" description="NAD(P)-binding" evidence="3">
    <location>
        <begin position="51"/>
        <end position="252"/>
    </location>
</feature>
<feature type="compositionally biased region" description="Basic and acidic residues" evidence="1">
    <location>
        <begin position="295"/>
        <end position="307"/>
    </location>
</feature>
<sequence>MNRLLLILTVALQYVSALQLTRRALPGAAAAATAIGTQNALAAAKPVLVLGANGGTGLECVKYLQKKGRPCVAATRTGEFVGDASKLVTVAKGDVTDAASLASLITEQTGAVIFAASASRQADAKKTSNAKAVDNVGLVNCAKLCIEKSVPRLVVVSSGGVSKPSSAVYIFLNLAANGIMDAKIAGEDAVRKLYAAPGLAEKNVGYTVVRPGGLLRDPGLGVSAVELNQGDTKSGRINRADVAAICIESLDSKAAFDTTFECYYADTAKGLDDVMKSNAAAVGAGVKTTPTETSTGRERRGDTWPKLFEGLERDRVA</sequence>
<dbReference type="OrthoDB" id="419598at2759"/>
<name>A0A8J2STI7_9STRA</name>
<feature type="signal peptide" evidence="2">
    <location>
        <begin position="1"/>
        <end position="17"/>
    </location>
</feature>
<reference evidence="4" key="1">
    <citation type="submission" date="2021-11" db="EMBL/GenBank/DDBJ databases">
        <authorList>
            <consortium name="Genoscope - CEA"/>
            <person name="William W."/>
        </authorList>
    </citation>
    <scope>NUCLEOTIDE SEQUENCE</scope>
</reference>
<evidence type="ECO:0000256" key="1">
    <source>
        <dbReference type="SAM" id="MobiDB-lite"/>
    </source>
</evidence>
<keyword evidence="2" id="KW-0732">Signal</keyword>
<evidence type="ECO:0000259" key="3">
    <source>
        <dbReference type="Pfam" id="PF13460"/>
    </source>
</evidence>
<dbReference type="Pfam" id="PF13460">
    <property type="entry name" value="NAD_binding_10"/>
    <property type="match status" value="1"/>
</dbReference>
<evidence type="ECO:0000256" key="2">
    <source>
        <dbReference type="SAM" id="SignalP"/>
    </source>
</evidence>
<evidence type="ECO:0000313" key="5">
    <source>
        <dbReference type="Proteomes" id="UP000789595"/>
    </source>
</evidence>
<protein>
    <recommendedName>
        <fullName evidence="3">NAD(P)-binding domain-containing protein</fullName>
    </recommendedName>
</protein>
<dbReference type="Proteomes" id="UP000789595">
    <property type="component" value="Unassembled WGS sequence"/>
</dbReference>
<feature type="chain" id="PRO_5035197061" description="NAD(P)-binding domain-containing protein" evidence="2">
    <location>
        <begin position="18"/>
        <end position="317"/>
    </location>
</feature>
<evidence type="ECO:0000313" key="4">
    <source>
        <dbReference type="EMBL" id="CAH0376596.1"/>
    </source>
</evidence>
<dbReference type="Gene3D" id="3.40.50.720">
    <property type="entry name" value="NAD(P)-binding Rossmann-like Domain"/>
    <property type="match status" value="1"/>
</dbReference>
<dbReference type="InterPro" id="IPR036291">
    <property type="entry name" value="NAD(P)-bd_dom_sf"/>
</dbReference>
<organism evidence="4 5">
    <name type="scientific">Pelagomonas calceolata</name>
    <dbReference type="NCBI Taxonomy" id="35677"/>
    <lineage>
        <taxon>Eukaryota</taxon>
        <taxon>Sar</taxon>
        <taxon>Stramenopiles</taxon>
        <taxon>Ochrophyta</taxon>
        <taxon>Pelagophyceae</taxon>
        <taxon>Pelagomonadales</taxon>
        <taxon>Pelagomonadaceae</taxon>
        <taxon>Pelagomonas</taxon>
    </lineage>
</organism>
<gene>
    <name evidence="4" type="ORF">PECAL_5P11960</name>
</gene>
<keyword evidence="5" id="KW-1185">Reference proteome</keyword>
<dbReference type="PANTHER" id="PTHR15020:SF11">
    <property type="entry name" value="OS06G0360300 PROTEIN"/>
    <property type="match status" value="1"/>
</dbReference>
<feature type="region of interest" description="Disordered" evidence="1">
    <location>
        <begin position="286"/>
        <end position="307"/>
    </location>
</feature>
<dbReference type="PANTHER" id="PTHR15020">
    <property type="entry name" value="FLAVIN REDUCTASE-RELATED"/>
    <property type="match status" value="1"/>
</dbReference>
<accession>A0A8J2STI7</accession>
<dbReference type="AlphaFoldDB" id="A0A8J2STI7"/>
<dbReference type="SUPFAM" id="SSF51735">
    <property type="entry name" value="NAD(P)-binding Rossmann-fold domains"/>
    <property type="match status" value="1"/>
</dbReference>
<proteinExistence type="predicted"/>